<comment type="caution">
    <text evidence="2">The sequence shown here is derived from an EMBL/GenBank/DDBJ whole genome shotgun (WGS) entry which is preliminary data.</text>
</comment>
<keyword evidence="3" id="KW-1185">Reference proteome</keyword>
<keyword evidence="1" id="KW-0472">Membrane</keyword>
<reference evidence="2 3" key="1">
    <citation type="submission" date="2022-12" db="EMBL/GenBank/DDBJ databases">
        <title>Genomic features and morphological characterization of a novel Knufia sp. strain isolated from spacecraft assembly facility.</title>
        <authorList>
            <person name="Teixeira M."/>
            <person name="Chander A.M."/>
            <person name="Stajich J.E."/>
            <person name="Venkateswaran K."/>
        </authorList>
    </citation>
    <scope>NUCLEOTIDE SEQUENCE [LARGE SCALE GENOMIC DNA]</scope>
    <source>
        <strain evidence="2 3">FJI-L2-BK-P2</strain>
    </source>
</reference>
<protein>
    <submittedName>
        <fullName evidence="2">Uncharacterized protein</fullName>
    </submittedName>
</protein>
<keyword evidence="1" id="KW-1133">Transmembrane helix</keyword>
<proteinExistence type="predicted"/>
<evidence type="ECO:0000256" key="1">
    <source>
        <dbReference type="SAM" id="Phobius"/>
    </source>
</evidence>
<feature type="transmembrane region" description="Helical" evidence="1">
    <location>
        <begin position="141"/>
        <end position="160"/>
    </location>
</feature>
<evidence type="ECO:0000313" key="2">
    <source>
        <dbReference type="EMBL" id="KAK5956439.1"/>
    </source>
</evidence>
<dbReference type="AlphaFoldDB" id="A0AAN8EIH5"/>
<name>A0AAN8EIH5_9EURO</name>
<keyword evidence="1" id="KW-0812">Transmembrane</keyword>
<feature type="transmembrane region" description="Helical" evidence="1">
    <location>
        <begin position="71"/>
        <end position="93"/>
    </location>
</feature>
<accession>A0AAN8EIH5</accession>
<sequence>MNFSLVLDDPESGSYRYGDLAFVGGQCPHNGLCGIEPPMHSEILGCNSTKNDKISLLELNAKNYLGRVESWVGTIIFAYTGIGLLLWLLMVVVRHREEFQKEWAGNHSRARGIYRSIAEVGRQELRGGGGRDAKMSRSGPYITIVVMILVICTILPMNIIQQMKSGSRTDWISDSWGSPYEPSVNGTPLFSYRWLPGSRERPIEEFPGFWRGATPDQCRAAQDPDNWDHWETYYWNSTRLEDIGFVCDDLVWLTWGNSTRWTDCFAVKYPGDRSGRLREWLTSKTNTVIQYISVL</sequence>
<dbReference type="Proteomes" id="UP001316803">
    <property type="component" value="Unassembled WGS sequence"/>
</dbReference>
<dbReference type="EMBL" id="JAKLMC020000005">
    <property type="protein sequence ID" value="KAK5956439.1"/>
    <property type="molecule type" value="Genomic_DNA"/>
</dbReference>
<evidence type="ECO:0000313" key="3">
    <source>
        <dbReference type="Proteomes" id="UP001316803"/>
    </source>
</evidence>
<gene>
    <name evidence="2" type="ORF">OHC33_003016</name>
</gene>
<organism evidence="2 3">
    <name type="scientific">Knufia fluminis</name>
    <dbReference type="NCBI Taxonomy" id="191047"/>
    <lineage>
        <taxon>Eukaryota</taxon>
        <taxon>Fungi</taxon>
        <taxon>Dikarya</taxon>
        <taxon>Ascomycota</taxon>
        <taxon>Pezizomycotina</taxon>
        <taxon>Eurotiomycetes</taxon>
        <taxon>Chaetothyriomycetidae</taxon>
        <taxon>Chaetothyriales</taxon>
        <taxon>Trichomeriaceae</taxon>
        <taxon>Knufia</taxon>
    </lineage>
</organism>